<organism evidence="2 3">
    <name type="scientific">Rotaria sordida</name>
    <dbReference type="NCBI Taxonomy" id="392033"/>
    <lineage>
        <taxon>Eukaryota</taxon>
        <taxon>Metazoa</taxon>
        <taxon>Spiralia</taxon>
        <taxon>Gnathifera</taxon>
        <taxon>Rotifera</taxon>
        <taxon>Eurotatoria</taxon>
        <taxon>Bdelloidea</taxon>
        <taxon>Philodinida</taxon>
        <taxon>Philodinidae</taxon>
        <taxon>Rotaria</taxon>
    </lineage>
</organism>
<proteinExistence type="predicted"/>
<accession>A0A820JSZ6</accession>
<name>A0A820JSZ6_9BILA</name>
<feature type="domain" description="Glycosyl hydrolase family 13 catalytic" evidence="1">
    <location>
        <begin position="1"/>
        <end position="161"/>
    </location>
</feature>
<protein>
    <recommendedName>
        <fullName evidence="1">Glycosyl hydrolase family 13 catalytic domain-containing protein</fullName>
    </recommendedName>
</protein>
<sequence>HIKKKPGLPDLPNPKQLEFVSSFDYHMNVEGIEEFLTEFKRETFSDHDIVTIGEANGVSADQAVDWVDEKTGTFNMIFQFEATNLWDKTLGALDVLALKRIITRWEKSLEKTGWNALFLENHDKPRIVSTWGDDKEYWRDSATSFATVYMLMMGTPFVYQG</sequence>
<dbReference type="EMBL" id="CAJOBE010041844">
    <property type="protein sequence ID" value="CAF4328877.1"/>
    <property type="molecule type" value="Genomic_DNA"/>
</dbReference>
<dbReference type="GO" id="GO:0009313">
    <property type="term" value="P:oligosaccharide catabolic process"/>
    <property type="evidence" value="ECO:0007669"/>
    <property type="project" value="TreeGrafter"/>
</dbReference>
<dbReference type="AlphaFoldDB" id="A0A820JSZ6"/>
<dbReference type="Proteomes" id="UP000663874">
    <property type="component" value="Unassembled WGS sequence"/>
</dbReference>
<dbReference type="InterPro" id="IPR017853">
    <property type="entry name" value="GH"/>
</dbReference>
<dbReference type="SUPFAM" id="SSF51445">
    <property type="entry name" value="(Trans)glycosidases"/>
    <property type="match status" value="1"/>
</dbReference>
<feature type="non-terminal residue" evidence="2">
    <location>
        <position position="1"/>
    </location>
</feature>
<comment type="caution">
    <text evidence="2">The sequence shown here is derived from an EMBL/GenBank/DDBJ whole genome shotgun (WGS) entry which is preliminary data.</text>
</comment>
<dbReference type="Pfam" id="PF00128">
    <property type="entry name" value="Alpha-amylase"/>
    <property type="match status" value="1"/>
</dbReference>
<evidence type="ECO:0000259" key="1">
    <source>
        <dbReference type="Pfam" id="PF00128"/>
    </source>
</evidence>
<reference evidence="2" key="1">
    <citation type="submission" date="2021-02" db="EMBL/GenBank/DDBJ databases">
        <authorList>
            <person name="Nowell W R."/>
        </authorList>
    </citation>
    <scope>NUCLEOTIDE SEQUENCE</scope>
</reference>
<dbReference type="PANTHER" id="PTHR10357">
    <property type="entry name" value="ALPHA-AMYLASE FAMILY MEMBER"/>
    <property type="match status" value="1"/>
</dbReference>
<evidence type="ECO:0000313" key="3">
    <source>
        <dbReference type="Proteomes" id="UP000663874"/>
    </source>
</evidence>
<dbReference type="PANTHER" id="PTHR10357:SF178">
    <property type="entry name" value="OLIGO-1,6-GLUCOSIDASE 3-RELATED"/>
    <property type="match status" value="1"/>
</dbReference>
<dbReference type="InterPro" id="IPR006047">
    <property type="entry name" value="GH13_cat_dom"/>
</dbReference>
<gene>
    <name evidence="2" type="ORF">FNK824_LOCUS41607</name>
</gene>
<dbReference type="GO" id="GO:0004556">
    <property type="term" value="F:alpha-amylase activity"/>
    <property type="evidence" value="ECO:0007669"/>
    <property type="project" value="TreeGrafter"/>
</dbReference>
<dbReference type="Gene3D" id="3.20.20.80">
    <property type="entry name" value="Glycosidases"/>
    <property type="match status" value="1"/>
</dbReference>
<evidence type="ECO:0000313" key="2">
    <source>
        <dbReference type="EMBL" id="CAF4328877.1"/>
    </source>
</evidence>